<name>A0A8S4NI21_OWEFU</name>
<keyword evidence="2" id="KW-0719">Serine esterase</keyword>
<dbReference type="EC" id="3.1.1.-" evidence="4"/>
<gene>
    <name evidence="6" type="ORF">OFUS_LOCUS7747</name>
</gene>
<dbReference type="PANTHER" id="PTHR43918">
    <property type="entry name" value="ACETYLCHOLINESTERASE"/>
    <property type="match status" value="1"/>
</dbReference>
<dbReference type="GO" id="GO:0003990">
    <property type="term" value="F:acetylcholinesterase activity"/>
    <property type="evidence" value="ECO:0007669"/>
    <property type="project" value="TreeGrafter"/>
</dbReference>
<keyword evidence="7" id="KW-1185">Reference proteome</keyword>
<dbReference type="PROSITE" id="PS00122">
    <property type="entry name" value="CARBOXYLESTERASE_B_1"/>
    <property type="match status" value="1"/>
</dbReference>
<protein>
    <recommendedName>
        <fullName evidence="4">Carboxylic ester hydrolase</fullName>
        <ecNumber evidence="4">3.1.1.-</ecNumber>
    </recommendedName>
</protein>
<evidence type="ECO:0000256" key="1">
    <source>
        <dbReference type="ARBA" id="ARBA00005964"/>
    </source>
</evidence>
<evidence type="ECO:0000259" key="5">
    <source>
        <dbReference type="Pfam" id="PF00135"/>
    </source>
</evidence>
<evidence type="ECO:0000256" key="3">
    <source>
        <dbReference type="ARBA" id="ARBA00022801"/>
    </source>
</evidence>
<dbReference type="Pfam" id="PF00135">
    <property type="entry name" value="COesterase"/>
    <property type="match status" value="1"/>
</dbReference>
<dbReference type="OrthoDB" id="408631at2759"/>
<dbReference type="InterPro" id="IPR019819">
    <property type="entry name" value="Carboxylesterase_B_CS"/>
</dbReference>
<evidence type="ECO:0000256" key="4">
    <source>
        <dbReference type="RuleBase" id="RU361235"/>
    </source>
</evidence>
<evidence type="ECO:0000256" key="2">
    <source>
        <dbReference type="ARBA" id="ARBA00022487"/>
    </source>
</evidence>
<proteinExistence type="inferred from homology"/>
<dbReference type="PANTHER" id="PTHR43918:SF4">
    <property type="entry name" value="CARBOXYLIC ESTER HYDROLASE"/>
    <property type="match status" value="1"/>
</dbReference>
<keyword evidence="3 4" id="KW-0378">Hydrolase</keyword>
<organism evidence="6 7">
    <name type="scientific">Owenia fusiformis</name>
    <name type="common">Polychaete worm</name>
    <dbReference type="NCBI Taxonomy" id="6347"/>
    <lineage>
        <taxon>Eukaryota</taxon>
        <taxon>Metazoa</taxon>
        <taxon>Spiralia</taxon>
        <taxon>Lophotrochozoa</taxon>
        <taxon>Annelida</taxon>
        <taxon>Polychaeta</taxon>
        <taxon>Sedentaria</taxon>
        <taxon>Canalipalpata</taxon>
        <taxon>Sabellida</taxon>
        <taxon>Oweniida</taxon>
        <taxon>Oweniidae</taxon>
        <taxon>Owenia</taxon>
    </lineage>
</organism>
<comment type="caution">
    <text evidence="6">The sequence shown here is derived from an EMBL/GenBank/DDBJ whole genome shotgun (WGS) entry which is preliminary data.</text>
</comment>
<dbReference type="GO" id="GO:0005886">
    <property type="term" value="C:plasma membrane"/>
    <property type="evidence" value="ECO:0007669"/>
    <property type="project" value="TreeGrafter"/>
</dbReference>
<dbReference type="GO" id="GO:0005615">
    <property type="term" value="C:extracellular space"/>
    <property type="evidence" value="ECO:0007669"/>
    <property type="project" value="TreeGrafter"/>
</dbReference>
<dbReference type="InterPro" id="IPR019826">
    <property type="entry name" value="Carboxylesterase_B_AS"/>
</dbReference>
<dbReference type="GO" id="GO:0006581">
    <property type="term" value="P:acetylcholine catabolic process"/>
    <property type="evidence" value="ECO:0007669"/>
    <property type="project" value="TreeGrafter"/>
</dbReference>
<dbReference type="SUPFAM" id="SSF53474">
    <property type="entry name" value="alpha/beta-Hydrolases"/>
    <property type="match status" value="1"/>
</dbReference>
<evidence type="ECO:0000313" key="6">
    <source>
        <dbReference type="EMBL" id="CAH1781138.1"/>
    </source>
</evidence>
<evidence type="ECO:0000313" key="7">
    <source>
        <dbReference type="Proteomes" id="UP000749559"/>
    </source>
</evidence>
<feature type="domain" description="Carboxylesterase type B" evidence="5">
    <location>
        <begin position="50"/>
        <end position="564"/>
    </location>
</feature>
<dbReference type="Gene3D" id="3.40.50.1820">
    <property type="entry name" value="alpha/beta hydrolase"/>
    <property type="match status" value="1"/>
</dbReference>
<reference evidence="6" key="1">
    <citation type="submission" date="2022-03" db="EMBL/GenBank/DDBJ databases">
        <authorList>
            <person name="Martin C."/>
        </authorList>
    </citation>
    <scope>NUCLEOTIDE SEQUENCE</scope>
</reference>
<dbReference type="Proteomes" id="UP000749559">
    <property type="component" value="Unassembled WGS sequence"/>
</dbReference>
<dbReference type="EMBL" id="CAIIXF020000004">
    <property type="protein sequence ID" value="CAH1781138.1"/>
    <property type="molecule type" value="Genomic_DNA"/>
</dbReference>
<dbReference type="InterPro" id="IPR050654">
    <property type="entry name" value="AChE-related_enzymes"/>
</dbReference>
<dbReference type="InterPro" id="IPR002018">
    <property type="entry name" value="CarbesteraseB"/>
</dbReference>
<sequence length="585" mass="65217">MVQLPDITWVQSPESKMVDPSDHLIAIAFRAYDKYSFQESNMYSLQPLDGRDLTYREYLGIPYAEPPVGDLRFRPPKPLKKKWSGVLDATKHGPACMQHEIPLVPPPAKTDEDCLYLDVLTPGNGSNNVSKAVMIWIHAGGYTLRSTRIYDGAKYGVIGDVVVVMMNYRLDIFGFLSTGDDVVPGNMGLLDQHLAIRWVNRNIALFGGDPARITLFGESAGATSVTQQAIAPCNKGLFKRVISQSGTIFSDFAFHGKDMLPAVRKTGTLVNCTDANVTKLIECLQRVNPKALLLASRPPFDAIDIIYGWNPVVDGKFITREPADLLRGRARGPVAKMLRSIDLLIGHNSDEGYRFIQFYAVFQHPNFELWNPSWNEVSIVLPVMEKFLKIVAAKYGDETVAETIYETLALAYFGIHKGAKFNGERLAQIANEIINDRWFLIPALQFANLHAGLGGRTFKYHFIYRPSTAMHPSWVKGADHNAEFVLQFGSFPDDPIDQLVACTMITYWSNFAKTGNPNEPAANPALSAYWPPFTKEKSQNLEISANTAPSQPGEIIKPDRVHFWTEFLPKITATAKCGAKKTKKI</sequence>
<dbReference type="GO" id="GO:0019695">
    <property type="term" value="P:choline metabolic process"/>
    <property type="evidence" value="ECO:0007669"/>
    <property type="project" value="TreeGrafter"/>
</dbReference>
<dbReference type="PROSITE" id="PS00941">
    <property type="entry name" value="CARBOXYLESTERASE_B_2"/>
    <property type="match status" value="1"/>
</dbReference>
<comment type="similarity">
    <text evidence="1 4">Belongs to the type-B carboxylesterase/lipase family.</text>
</comment>
<dbReference type="AlphaFoldDB" id="A0A8S4NI21"/>
<accession>A0A8S4NI21</accession>
<dbReference type="InterPro" id="IPR029058">
    <property type="entry name" value="AB_hydrolase_fold"/>
</dbReference>